<dbReference type="GO" id="GO:0030677">
    <property type="term" value="C:ribonuclease P complex"/>
    <property type="evidence" value="ECO:0007669"/>
    <property type="project" value="TreeGrafter"/>
</dbReference>
<dbReference type="HAMAP" id="MF_00227">
    <property type="entry name" value="RNase_P"/>
    <property type="match status" value="1"/>
</dbReference>
<dbReference type="NCBIfam" id="TIGR00188">
    <property type="entry name" value="rnpA"/>
    <property type="match status" value="1"/>
</dbReference>
<proteinExistence type="inferred from homology"/>
<keyword evidence="5 7" id="KW-0378">Hydrolase</keyword>
<keyword evidence="2 7" id="KW-0819">tRNA processing</keyword>
<dbReference type="Pfam" id="PF00825">
    <property type="entry name" value="Ribonuclease_P"/>
    <property type="match status" value="1"/>
</dbReference>
<dbReference type="InterPro" id="IPR000100">
    <property type="entry name" value="RNase_P"/>
</dbReference>
<keyword evidence="6 7" id="KW-0694">RNA-binding</keyword>
<dbReference type="Gene3D" id="3.30.230.10">
    <property type="match status" value="1"/>
</dbReference>
<dbReference type="InterPro" id="IPR020539">
    <property type="entry name" value="RNase_P_CS"/>
</dbReference>
<evidence type="ECO:0000256" key="2">
    <source>
        <dbReference type="ARBA" id="ARBA00022694"/>
    </source>
</evidence>
<accession>A0A1F7WFL8</accession>
<evidence type="ECO:0000256" key="1">
    <source>
        <dbReference type="ARBA" id="ARBA00002663"/>
    </source>
</evidence>
<dbReference type="Proteomes" id="UP000176988">
    <property type="component" value="Unassembled WGS sequence"/>
</dbReference>
<comment type="subunit">
    <text evidence="7">Consists of a catalytic RNA component (M1 or rnpB) and a protein subunit.</text>
</comment>
<evidence type="ECO:0000256" key="7">
    <source>
        <dbReference type="HAMAP-Rule" id="MF_00227"/>
    </source>
</evidence>
<dbReference type="SUPFAM" id="SSF54211">
    <property type="entry name" value="Ribosomal protein S5 domain 2-like"/>
    <property type="match status" value="1"/>
</dbReference>
<evidence type="ECO:0000256" key="5">
    <source>
        <dbReference type="ARBA" id="ARBA00022801"/>
    </source>
</evidence>
<dbReference type="PANTHER" id="PTHR33992:SF1">
    <property type="entry name" value="RIBONUCLEASE P PROTEIN COMPONENT"/>
    <property type="match status" value="1"/>
</dbReference>
<evidence type="ECO:0000256" key="3">
    <source>
        <dbReference type="ARBA" id="ARBA00022722"/>
    </source>
</evidence>
<gene>
    <name evidence="7" type="primary">rnpA</name>
    <name evidence="9" type="ORF">A2480_04315</name>
</gene>
<dbReference type="STRING" id="1802424.A2480_04315"/>
<dbReference type="GO" id="GO:0042781">
    <property type="term" value="F:3'-tRNA processing endoribonuclease activity"/>
    <property type="evidence" value="ECO:0007669"/>
    <property type="project" value="TreeGrafter"/>
</dbReference>
<sequence>MIPKDKRLISKKDFSRVFSKGRIFHGRGLSAKICRNSLEFSRFGLVISTKVSKKAVLRNKARRRLRSIVGRLLPSIKGNQDVAILARKEVLDMTFEQIETSTIHLLEKVGLLKSGDQP</sequence>
<dbReference type="AlphaFoldDB" id="A0A1F7WFL8"/>
<dbReference type="GO" id="GO:0001682">
    <property type="term" value="P:tRNA 5'-leader removal"/>
    <property type="evidence" value="ECO:0007669"/>
    <property type="project" value="UniProtKB-UniRule"/>
</dbReference>
<protein>
    <recommendedName>
        <fullName evidence="7 8">Ribonuclease P protein component</fullName>
        <shortName evidence="7">RNase P protein</shortName>
        <shortName evidence="7">RNaseP protein</shortName>
        <ecNumber evidence="7 8">3.1.26.5</ecNumber>
    </recommendedName>
    <alternativeName>
        <fullName evidence="7">Protein C5</fullName>
    </alternativeName>
</protein>
<organism evidence="9 10">
    <name type="scientific">Candidatus Uhrbacteria bacterium RIFOXYC2_FULL_47_19</name>
    <dbReference type="NCBI Taxonomy" id="1802424"/>
    <lineage>
        <taxon>Bacteria</taxon>
        <taxon>Candidatus Uhriibacteriota</taxon>
    </lineage>
</organism>
<evidence type="ECO:0000313" key="9">
    <source>
        <dbReference type="EMBL" id="OGM01179.1"/>
    </source>
</evidence>
<dbReference type="PROSITE" id="PS00648">
    <property type="entry name" value="RIBONUCLEASE_P"/>
    <property type="match status" value="1"/>
</dbReference>
<reference evidence="9 10" key="1">
    <citation type="journal article" date="2016" name="Nat. Commun.">
        <title>Thousands of microbial genomes shed light on interconnected biogeochemical processes in an aquifer system.</title>
        <authorList>
            <person name="Anantharaman K."/>
            <person name="Brown C.T."/>
            <person name="Hug L.A."/>
            <person name="Sharon I."/>
            <person name="Castelle C.J."/>
            <person name="Probst A.J."/>
            <person name="Thomas B.C."/>
            <person name="Singh A."/>
            <person name="Wilkins M.J."/>
            <person name="Karaoz U."/>
            <person name="Brodie E.L."/>
            <person name="Williams K.H."/>
            <person name="Hubbard S.S."/>
            <person name="Banfield J.F."/>
        </authorList>
    </citation>
    <scope>NUCLEOTIDE SEQUENCE [LARGE SCALE GENOMIC DNA]</scope>
</reference>
<comment type="caution">
    <text evidence="9">The sequence shown here is derived from an EMBL/GenBank/DDBJ whole genome shotgun (WGS) entry which is preliminary data.</text>
</comment>
<evidence type="ECO:0000256" key="6">
    <source>
        <dbReference type="ARBA" id="ARBA00022884"/>
    </source>
</evidence>
<dbReference type="PANTHER" id="PTHR33992">
    <property type="entry name" value="RIBONUCLEASE P PROTEIN COMPONENT"/>
    <property type="match status" value="1"/>
</dbReference>
<dbReference type="EMBL" id="MGFG01000014">
    <property type="protein sequence ID" value="OGM01179.1"/>
    <property type="molecule type" value="Genomic_DNA"/>
</dbReference>
<dbReference type="InterPro" id="IPR014721">
    <property type="entry name" value="Ribsml_uS5_D2-typ_fold_subgr"/>
</dbReference>
<evidence type="ECO:0000313" key="10">
    <source>
        <dbReference type="Proteomes" id="UP000176988"/>
    </source>
</evidence>
<dbReference type="InterPro" id="IPR020568">
    <property type="entry name" value="Ribosomal_Su5_D2-typ_SF"/>
</dbReference>
<comment type="function">
    <text evidence="1 7">RNaseP catalyzes the removal of the 5'-leader sequence from pre-tRNA to produce the mature 5'-terminus. It can also cleave other RNA substrates such as 4.5S RNA. The protein component plays an auxiliary but essential role in vivo by binding to the 5'-leader sequence and broadening the substrate specificity of the ribozyme.</text>
</comment>
<comment type="similarity">
    <text evidence="7">Belongs to the RnpA family.</text>
</comment>
<dbReference type="GO" id="GO:0000049">
    <property type="term" value="F:tRNA binding"/>
    <property type="evidence" value="ECO:0007669"/>
    <property type="project" value="UniProtKB-UniRule"/>
</dbReference>
<comment type="catalytic activity">
    <reaction evidence="7">
        <text>Endonucleolytic cleavage of RNA, removing 5'-extranucleotides from tRNA precursor.</text>
        <dbReference type="EC" id="3.1.26.5"/>
    </reaction>
</comment>
<evidence type="ECO:0000256" key="4">
    <source>
        <dbReference type="ARBA" id="ARBA00022759"/>
    </source>
</evidence>
<keyword evidence="4 7" id="KW-0255">Endonuclease</keyword>
<dbReference type="GO" id="GO:0004526">
    <property type="term" value="F:ribonuclease P activity"/>
    <property type="evidence" value="ECO:0007669"/>
    <property type="project" value="UniProtKB-UniRule"/>
</dbReference>
<dbReference type="EC" id="3.1.26.5" evidence="7 8"/>
<name>A0A1F7WFL8_9BACT</name>
<keyword evidence="3 7" id="KW-0540">Nuclease</keyword>
<evidence type="ECO:0000256" key="8">
    <source>
        <dbReference type="NCBIfam" id="TIGR00188"/>
    </source>
</evidence>